<feature type="domain" description="Transcription regulator PadR N-terminal" evidence="1">
    <location>
        <begin position="51"/>
        <end position="116"/>
    </location>
</feature>
<proteinExistence type="predicted"/>
<dbReference type="InterPro" id="IPR005149">
    <property type="entry name" value="Tscrpt_reg_PadR_N"/>
</dbReference>
<gene>
    <name evidence="2" type="ORF">J2S02_002110</name>
</gene>
<dbReference type="InterPro" id="IPR036390">
    <property type="entry name" value="WH_DNA-bd_sf"/>
</dbReference>
<dbReference type="Proteomes" id="UP001232245">
    <property type="component" value="Unassembled WGS sequence"/>
</dbReference>
<evidence type="ECO:0000259" key="1">
    <source>
        <dbReference type="Pfam" id="PF03551"/>
    </source>
</evidence>
<reference evidence="2 3" key="1">
    <citation type="submission" date="2023-07" db="EMBL/GenBank/DDBJ databases">
        <title>Genomic Encyclopedia of Type Strains, Phase IV (KMG-IV): sequencing the most valuable type-strain genomes for metagenomic binning, comparative biology and taxonomic classification.</title>
        <authorList>
            <person name="Goeker M."/>
        </authorList>
    </citation>
    <scope>NUCLEOTIDE SEQUENCE [LARGE SCALE GENOMIC DNA]</scope>
    <source>
        <strain evidence="2 3">DSM 17723</strain>
    </source>
</reference>
<dbReference type="Gene3D" id="1.10.10.10">
    <property type="entry name" value="Winged helix-like DNA-binding domain superfamily/Winged helix DNA-binding domain"/>
    <property type="match status" value="1"/>
</dbReference>
<sequence length="135" mass="16202">MERLKQLKNAMRSTVLKDLNFTEGHKKTIRQQIRQLPEATEEELLLAVFQLLKQKRSGFELSRLIRARGIGKFENDEGFLYMYLHKFEHKGYLNTYWEEPDVKYYQLNNKGMQLLKKLEIKSNGKGYFLKEILER</sequence>
<evidence type="ECO:0000313" key="3">
    <source>
        <dbReference type="Proteomes" id="UP001232245"/>
    </source>
</evidence>
<protein>
    <recommendedName>
        <fullName evidence="1">Transcription regulator PadR N-terminal domain-containing protein</fullName>
    </recommendedName>
</protein>
<dbReference type="EMBL" id="JAUSTZ010000003">
    <property type="protein sequence ID" value="MDQ0225766.1"/>
    <property type="molecule type" value="Genomic_DNA"/>
</dbReference>
<accession>A0ABT9Z0H7</accession>
<keyword evidence="3" id="KW-1185">Reference proteome</keyword>
<name>A0ABT9Z0H7_9BACI</name>
<dbReference type="SUPFAM" id="SSF46785">
    <property type="entry name" value="Winged helix' DNA-binding domain"/>
    <property type="match status" value="1"/>
</dbReference>
<dbReference type="RefSeq" id="WP_174881680.1">
    <property type="nucleotide sequence ID" value="NZ_CADEPK010000403.1"/>
</dbReference>
<dbReference type="Pfam" id="PF03551">
    <property type="entry name" value="PadR"/>
    <property type="match status" value="1"/>
</dbReference>
<organism evidence="2 3">
    <name type="scientific">Metabacillus niabensis</name>
    <dbReference type="NCBI Taxonomy" id="324854"/>
    <lineage>
        <taxon>Bacteria</taxon>
        <taxon>Bacillati</taxon>
        <taxon>Bacillota</taxon>
        <taxon>Bacilli</taxon>
        <taxon>Bacillales</taxon>
        <taxon>Bacillaceae</taxon>
        <taxon>Metabacillus</taxon>
    </lineage>
</organism>
<evidence type="ECO:0000313" key="2">
    <source>
        <dbReference type="EMBL" id="MDQ0225766.1"/>
    </source>
</evidence>
<comment type="caution">
    <text evidence="2">The sequence shown here is derived from an EMBL/GenBank/DDBJ whole genome shotgun (WGS) entry which is preliminary data.</text>
</comment>
<dbReference type="InterPro" id="IPR036388">
    <property type="entry name" value="WH-like_DNA-bd_sf"/>
</dbReference>
<dbReference type="NCBIfam" id="NF006931">
    <property type="entry name" value="PRK09416.1"/>
    <property type="match status" value="1"/>
</dbReference>